<reference evidence="1" key="2">
    <citation type="submission" date="2025-09" db="UniProtKB">
        <authorList>
            <consortium name="EnsemblPlants"/>
        </authorList>
    </citation>
    <scope>IDENTIFICATION</scope>
</reference>
<dbReference type="Proteomes" id="UP001732700">
    <property type="component" value="Chromosome 1A"/>
</dbReference>
<proteinExistence type="predicted"/>
<keyword evidence="2" id="KW-1185">Reference proteome</keyword>
<organism evidence="1 2">
    <name type="scientific">Avena sativa</name>
    <name type="common">Oat</name>
    <dbReference type="NCBI Taxonomy" id="4498"/>
    <lineage>
        <taxon>Eukaryota</taxon>
        <taxon>Viridiplantae</taxon>
        <taxon>Streptophyta</taxon>
        <taxon>Embryophyta</taxon>
        <taxon>Tracheophyta</taxon>
        <taxon>Spermatophyta</taxon>
        <taxon>Magnoliopsida</taxon>
        <taxon>Liliopsida</taxon>
        <taxon>Poales</taxon>
        <taxon>Poaceae</taxon>
        <taxon>BOP clade</taxon>
        <taxon>Pooideae</taxon>
        <taxon>Poodae</taxon>
        <taxon>Poeae</taxon>
        <taxon>Poeae Chloroplast Group 1 (Aveneae type)</taxon>
        <taxon>Aveninae</taxon>
        <taxon>Avena</taxon>
    </lineage>
</organism>
<dbReference type="EnsemblPlants" id="AVESA.00010b.r2.1AG0001230.1">
    <property type="protein sequence ID" value="AVESA.00010b.r2.1AG0001230.1.CDS"/>
    <property type="gene ID" value="AVESA.00010b.r2.1AG0001230"/>
</dbReference>
<protein>
    <submittedName>
        <fullName evidence="1">Uncharacterized protein</fullName>
    </submittedName>
</protein>
<evidence type="ECO:0000313" key="1">
    <source>
        <dbReference type="EnsemblPlants" id="AVESA.00010b.r2.1AG0001230.1.CDS"/>
    </source>
</evidence>
<reference evidence="1" key="1">
    <citation type="submission" date="2021-05" db="EMBL/GenBank/DDBJ databases">
        <authorList>
            <person name="Scholz U."/>
            <person name="Mascher M."/>
            <person name="Fiebig A."/>
        </authorList>
    </citation>
    <scope>NUCLEOTIDE SEQUENCE [LARGE SCALE GENOMIC DNA]</scope>
</reference>
<evidence type="ECO:0000313" key="2">
    <source>
        <dbReference type="Proteomes" id="UP001732700"/>
    </source>
</evidence>
<sequence length="798" mass="89510">MAAAAAPPETALPAAAGPAHNDEDQDEEEECRICRLPAEPDRPLRHPCSCHGSIQFVHDDCQLRWMAIRRLQRCEVCKRAISTRLLYAADAPSRLPLLEFMLGTPTRIMGLLLPLIFAICVVRESVIRLTTLWRWRLVFARTFADVHHLFSISHSATSGIAWIALSVVFANKVAPFYVAPFACWVERLEARRHGFRGFDGLQAIALHAVEASLWVLIVDMLLACVFGFLPFSLGRIMLWWMSCFSFNIVAELDCCTSTASVLLIGYGFIFSAGVTFSGLNTFRRYLSGERLMIAIFFTSLCGTLCRGIIYLITLANNCLNVLNPIILHPLLIGWLLDICTSIMFGATMSERFKLLIASSIASNALHCLVGKIILRLHPKLSKLLHQILRPGVTIPFVHHNIHEPFYKFYFKKLPGLFVDIIFIVLVILVPVKIAVQLAPEVFPLDITYFDRPAKGTPFWQGLRYCAELLSGIHHLKFLIGNVILYLEWLVERVTLYWFVTAGETTQNNAAPKDQYGSNDEVNDKRKYVAVGTMARVVLAWLVVVIFNSAMLLFSISVGRRFLFAIPQLPVVGRLKSNDLFAIAVGFSIISTIIAAARDLFACMISGGTRLLALEMHLLFFIWISIIPLLIGLLADLLLLSPFIGPDDDVPALGIFCTWFLGRALQNIMFYLIPWEMIKPFIPCMAYFIDETCDGEIWLAREALTSVRLLCLLEDELMPVVTKLLAALGVPYVLAKGVFPRFGFSASVNSTAYHFAWFGCLAFCVLCYLTKLFCIKLHDSIMDDRYVIGKRLEDVADGS</sequence>
<name>A0ACD5T6N5_AVESA</name>
<accession>A0ACD5T6N5</accession>